<evidence type="ECO:0000313" key="2">
    <source>
        <dbReference type="EMBL" id="RUO96497.1"/>
    </source>
</evidence>
<feature type="domain" description="Orc1-like AAA ATPase" evidence="1">
    <location>
        <begin position="20"/>
        <end position="89"/>
    </location>
</feature>
<dbReference type="Proteomes" id="UP000268093">
    <property type="component" value="Unassembled WGS sequence"/>
</dbReference>
<evidence type="ECO:0000259" key="1">
    <source>
        <dbReference type="Pfam" id="PF13191"/>
    </source>
</evidence>
<proteinExistence type="predicted"/>
<sequence length="308" mass="34534">MCHQREFTNIVFSRPTHLVGMGKSTLVQSIQTQARSLGIYASGKFDQMSSPKPFNALASCLRAIVHQILTDMPEQRLEELRHELIHNMNCGVPLLMEFVPGMCAGKEFSALMSDNVAPVGEDAMAMDADKSFMDDGFHKWPIHDCFFSLFRADQATIDILNSLTACTTRSPQASPTSSSPPSHHHPFRVLLILTSRTNVLDPISMLVNHPNTNHTAIQLGALELSPVTEFMADTLYLAEEDVEDLANVIQRKSFGVPFIITQFFAGLYRENLLWYVMLIYYFEEGVGWLAGGFQLPPWYLKSGENKTN</sequence>
<evidence type="ECO:0000313" key="3">
    <source>
        <dbReference type="Proteomes" id="UP000268093"/>
    </source>
</evidence>
<reference evidence="2 3" key="1">
    <citation type="journal article" date="2018" name="New Phytol.">
        <title>Phylogenomics of Endogonaceae and evolution of mycorrhizas within Mucoromycota.</title>
        <authorList>
            <person name="Chang Y."/>
            <person name="Desiro A."/>
            <person name="Na H."/>
            <person name="Sandor L."/>
            <person name="Lipzen A."/>
            <person name="Clum A."/>
            <person name="Barry K."/>
            <person name="Grigoriev I.V."/>
            <person name="Martin F.M."/>
            <person name="Stajich J.E."/>
            <person name="Smith M.E."/>
            <person name="Bonito G."/>
            <person name="Spatafora J.W."/>
        </authorList>
    </citation>
    <scope>NUCLEOTIDE SEQUENCE [LARGE SCALE GENOMIC DNA]</scope>
    <source>
        <strain evidence="2 3">GMNB39</strain>
    </source>
</reference>
<protein>
    <recommendedName>
        <fullName evidence="1">Orc1-like AAA ATPase domain-containing protein</fullName>
    </recommendedName>
</protein>
<dbReference type="AlphaFoldDB" id="A0A433A1D9"/>
<organism evidence="2 3">
    <name type="scientific">Jimgerdemannia flammicorona</name>
    <dbReference type="NCBI Taxonomy" id="994334"/>
    <lineage>
        <taxon>Eukaryota</taxon>
        <taxon>Fungi</taxon>
        <taxon>Fungi incertae sedis</taxon>
        <taxon>Mucoromycota</taxon>
        <taxon>Mucoromycotina</taxon>
        <taxon>Endogonomycetes</taxon>
        <taxon>Endogonales</taxon>
        <taxon>Endogonaceae</taxon>
        <taxon>Jimgerdemannia</taxon>
    </lineage>
</organism>
<name>A0A433A1D9_9FUNG</name>
<keyword evidence="3" id="KW-1185">Reference proteome</keyword>
<comment type="caution">
    <text evidence="2">The sequence shown here is derived from an EMBL/GenBank/DDBJ whole genome shotgun (WGS) entry which is preliminary data.</text>
</comment>
<dbReference type="PANTHER" id="PTHR43642">
    <property type="entry name" value="HYBRID SIGNAL TRANSDUCTION HISTIDINE KINASE G"/>
    <property type="match status" value="1"/>
</dbReference>
<dbReference type="PANTHER" id="PTHR43642:SF1">
    <property type="entry name" value="HYBRID SIGNAL TRANSDUCTION HISTIDINE KINASE G"/>
    <property type="match status" value="1"/>
</dbReference>
<dbReference type="InterPro" id="IPR041664">
    <property type="entry name" value="AAA_16"/>
</dbReference>
<dbReference type="InterPro" id="IPR053159">
    <property type="entry name" value="Hybrid_Histidine_Kinase"/>
</dbReference>
<accession>A0A433A1D9</accession>
<dbReference type="EMBL" id="RBNI01020913">
    <property type="protein sequence ID" value="RUO96497.1"/>
    <property type="molecule type" value="Genomic_DNA"/>
</dbReference>
<gene>
    <name evidence="2" type="ORF">BC936DRAFT_141940</name>
</gene>
<dbReference type="Pfam" id="PF13191">
    <property type="entry name" value="AAA_16"/>
    <property type="match status" value="1"/>
</dbReference>